<dbReference type="NCBIfam" id="TIGR02772">
    <property type="entry name" value="Ku_bact"/>
    <property type="match status" value="1"/>
</dbReference>
<dbReference type="SUPFAM" id="SSF100939">
    <property type="entry name" value="SPOC domain-like"/>
    <property type="match status" value="1"/>
</dbReference>
<accession>A0A366FBX2</accession>
<comment type="caution">
    <text evidence="5">The sequence shown here is derived from an EMBL/GenBank/DDBJ whole genome shotgun (WGS) entry which is preliminary data.</text>
</comment>
<dbReference type="GO" id="GO:0003690">
    <property type="term" value="F:double-stranded DNA binding"/>
    <property type="evidence" value="ECO:0007669"/>
    <property type="project" value="UniProtKB-UniRule"/>
</dbReference>
<dbReference type="Gene3D" id="2.40.290.10">
    <property type="match status" value="1"/>
</dbReference>
<feature type="region of interest" description="Disordered" evidence="3">
    <location>
        <begin position="260"/>
        <end position="311"/>
    </location>
</feature>
<dbReference type="AlphaFoldDB" id="A0A366FBX2"/>
<dbReference type="InterPro" id="IPR009187">
    <property type="entry name" value="Prok_Ku"/>
</dbReference>
<dbReference type="OrthoDB" id="9780854at2"/>
<dbReference type="InterPro" id="IPR016194">
    <property type="entry name" value="SPOC-like_C_dom_sf"/>
</dbReference>
<keyword evidence="2" id="KW-0227">DNA damage</keyword>
<feature type="domain" description="Ku" evidence="4">
    <location>
        <begin position="55"/>
        <end position="188"/>
    </location>
</feature>
<dbReference type="SMART" id="SM00559">
    <property type="entry name" value="Ku78"/>
    <property type="match status" value="1"/>
</dbReference>
<dbReference type="CDD" id="cd00789">
    <property type="entry name" value="KU_like"/>
    <property type="match status" value="1"/>
</dbReference>
<proteinExistence type="inferred from homology"/>
<dbReference type="PIRSF" id="PIRSF006493">
    <property type="entry name" value="Prok_Ku"/>
    <property type="match status" value="1"/>
</dbReference>
<evidence type="ECO:0000256" key="2">
    <source>
        <dbReference type="HAMAP-Rule" id="MF_01875"/>
    </source>
</evidence>
<protein>
    <recommendedName>
        <fullName evidence="2">Non-homologous end joining protein Ku</fullName>
    </recommendedName>
</protein>
<keyword evidence="2" id="KW-0234">DNA repair</keyword>
<dbReference type="PANTHER" id="PTHR41251">
    <property type="entry name" value="NON-HOMOLOGOUS END JOINING PROTEIN KU"/>
    <property type="match status" value="1"/>
</dbReference>
<dbReference type="GO" id="GO:0006310">
    <property type="term" value="P:DNA recombination"/>
    <property type="evidence" value="ECO:0007669"/>
    <property type="project" value="UniProtKB-KW"/>
</dbReference>
<gene>
    <name evidence="2" type="primary">ku</name>
    <name evidence="5" type="ORF">DFR50_11791</name>
</gene>
<sequence>MAPRASWKGYLKLSLVSCAVNLYPASSSSSRVAFNTLNRKTGNKVKRQFVDAVTGDVVENDDQAKGYPVAADTWVLVEDDELDKIQIESNHTVEIEKFVPRAEIDPRYLDAPYYIAPGERVAEEAFSIIRDAMRDEKVVGLGRVVMARRERVILLEPLGKGLLGTVLRYASEVRSEDTYFEDIPELKLPEEMKDLAHVIIERKAGHFDPAEFNDRYEDAVVELIRSKQAGLPARPSEQPRPSNVVNIMDALRKSIAAVGAAEPATKGETKPADAPAAAASKPKAASKTRGEAAPAKAAPKAAAGTRSRKAK</sequence>
<name>A0A366FBX2_9HYPH</name>
<dbReference type="HAMAP" id="MF_01875">
    <property type="entry name" value="Prokaryotic_Ku"/>
    <property type="match status" value="1"/>
</dbReference>
<dbReference type="Pfam" id="PF02735">
    <property type="entry name" value="Ku"/>
    <property type="match status" value="1"/>
</dbReference>
<dbReference type="PANTHER" id="PTHR41251:SF1">
    <property type="entry name" value="NON-HOMOLOGOUS END JOINING PROTEIN KU"/>
    <property type="match status" value="1"/>
</dbReference>
<keyword evidence="1 2" id="KW-0238">DNA-binding</keyword>
<evidence type="ECO:0000256" key="1">
    <source>
        <dbReference type="ARBA" id="ARBA00023125"/>
    </source>
</evidence>
<dbReference type="InterPro" id="IPR006164">
    <property type="entry name" value="DNA_bd_Ku70/Ku80"/>
</dbReference>
<dbReference type="RefSeq" id="WP_113890302.1">
    <property type="nucleotide sequence ID" value="NZ_QNRK01000017.1"/>
</dbReference>
<evidence type="ECO:0000313" key="5">
    <source>
        <dbReference type="EMBL" id="RBP11205.1"/>
    </source>
</evidence>
<keyword evidence="6" id="KW-1185">Reference proteome</keyword>
<keyword evidence="2" id="KW-0233">DNA recombination</keyword>
<comment type="similarity">
    <text evidence="2">Belongs to the prokaryotic Ku family.</text>
</comment>
<evidence type="ECO:0000259" key="4">
    <source>
        <dbReference type="SMART" id="SM00559"/>
    </source>
</evidence>
<feature type="compositionally biased region" description="Low complexity" evidence="3">
    <location>
        <begin position="272"/>
        <end position="303"/>
    </location>
</feature>
<comment type="subunit">
    <text evidence="2">Homodimer. Interacts with LigD.</text>
</comment>
<evidence type="ECO:0000256" key="3">
    <source>
        <dbReference type="SAM" id="MobiDB-lite"/>
    </source>
</evidence>
<reference evidence="5 6" key="1">
    <citation type="submission" date="2018-06" db="EMBL/GenBank/DDBJ databases">
        <title>Genomic Encyclopedia of Type Strains, Phase IV (KMG-IV): sequencing the most valuable type-strain genomes for metagenomic binning, comparative biology and taxonomic classification.</title>
        <authorList>
            <person name="Goeker M."/>
        </authorList>
    </citation>
    <scope>NUCLEOTIDE SEQUENCE [LARGE SCALE GENOMIC DNA]</scope>
    <source>
        <strain evidence="5 6">DSM 24875</strain>
    </source>
</reference>
<comment type="function">
    <text evidence="2">With LigD forms a non-homologous end joining (NHEJ) DNA repair enzyme, which repairs dsDNA breaks with reduced fidelity. Binds linear dsDNA with 5'- and 3'- overhangs but not closed circular dsDNA nor ssDNA. Recruits and stimulates the ligase activity of LigD.</text>
</comment>
<dbReference type="GO" id="GO:0006303">
    <property type="term" value="P:double-strand break repair via nonhomologous end joining"/>
    <property type="evidence" value="ECO:0007669"/>
    <property type="project" value="UniProtKB-UniRule"/>
</dbReference>
<evidence type="ECO:0000313" key="6">
    <source>
        <dbReference type="Proteomes" id="UP000253529"/>
    </source>
</evidence>
<dbReference type="Proteomes" id="UP000253529">
    <property type="component" value="Unassembled WGS sequence"/>
</dbReference>
<dbReference type="EMBL" id="QNRK01000017">
    <property type="protein sequence ID" value="RBP11205.1"/>
    <property type="molecule type" value="Genomic_DNA"/>
</dbReference>
<organism evidence="5 6">
    <name type="scientific">Roseiarcus fermentans</name>
    <dbReference type="NCBI Taxonomy" id="1473586"/>
    <lineage>
        <taxon>Bacteria</taxon>
        <taxon>Pseudomonadati</taxon>
        <taxon>Pseudomonadota</taxon>
        <taxon>Alphaproteobacteria</taxon>
        <taxon>Hyphomicrobiales</taxon>
        <taxon>Roseiarcaceae</taxon>
        <taxon>Roseiarcus</taxon>
    </lineage>
</organism>